<dbReference type="Pfam" id="PF14214">
    <property type="entry name" value="Helitron_like_N"/>
    <property type="match status" value="1"/>
</dbReference>
<dbReference type="EC" id="5.6.2.3" evidence="1"/>
<feature type="domain" description="DNA helicase Pif1-like 2B" evidence="4">
    <location>
        <begin position="975"/>
        <end position="1021"/>
    </location>
</feature>
<dbReference type="OrthoDB" id="3366231at2759"/>
<dbReference type="CDD" id="cd18809">
    <property type="entry name" value="SF1_C_RecD"/>
    <property type="match status" value="1"/>
</dbReference>
<accession>A0A168PTR6</accession>
<dbReference type="Gene3D" id="3.40.50.300">
    <property type="entry name" value="P-loop containing nucleotide triphosphate hydrolases"/>
    <property type="match status" value="2"/>
</dbReference>
<keyword evidence="1" id="KW-0227">DNA damage</keyword>
<dbReference type="STRING" id="4829.A0A168PTR6"/>
<dbReference type="AlphaFoldDB" id="A0A168PTR6"/>
<dbReference type="SUPFAM" id="SSF52540">
    <property type="entry name" value="P-loop containing nucleoside triphosphate hydrolases"/>
    <property type="match status" value="2"/>
</dbReference>
<dbReference type="GO" id="GO:0000723">
    <property type="term" value="P:telomere maintenance"/>
    <property type="evidence" value="ECO:0007669"/>
    <property type="project" value="InterPro"/>
</dbReference>
<protein>
    <recommendedName>
        <fullName evidence="1">ATP-dependent DNA helicase</fullName>
        <ecNumber evidence="1">5.6.2.3</ecNumber>
    </recommendedName>
</protein>
<dbReference type="GO" id="GO:0006281">
    <property type="term" value="P:DNA repair"/>
    <property type="evidence" value="ECO:0007669"/>
    <property type="project" value="UniProtKB-KW"/>
</dbReference>
<evidence type="ECO:0000259" key="4">
    <source>
        <dbReference type="Pfam" id="PF21530"/>
    </source>
</evidence>
<keyword evidence="1" id="KW-0378">Hydrolase</keyword>
<dbReference type="GO" id="GO:0005524">
    <property type="term" value="F:ATP binding"/>
    <property type="evidence" value="ECO:0007669"/>
    <property type="project" value="UniProtKB-KW"/>
</dbReference>
<dbReference type="InterPro" id="IPR010285">
    <property type="entry name" value="DNA_helicase_pif1-like_DEAD"/>
</dbReference>
<keyword evidence="1" id="KW-0067">ATP-binding</keyword>
<dbReference type="GO" id="GO:0016887">
    <property type="term" value="F:ATP hydrolysis activity"/>
    <property type="evidence" value="ECO:0007669"/>
    <property type="project" value="RHEA"/>
</dbReference>
<dbReference type="InterPro" id="IPR049163">
    <property type="entry name" value="Pif1-like_2B_dom"/>
</dbReference>
<dbReference type="InterPro" id="IPR027417">
    <property type="entry name" value="P-loop_NTPase"/>
</dbReference>
<comment type="similarity">
    <text evidence="1">Belongs to the helicase family.</text>
</comment>
<dbReference type="EMBL" id="LT554026">
    <property type="protein sequence ID" value="SAM02964.1"/>
    <property type="molecule type" value="Genomic_DNA"/>
</dbReference>
<keyword evidence="1" id="KW-0234">DNA repair</keyword>
<dbReference type="InterPro" id="IPR025476">
    <property type="entry name" value="Helitron_helicase-like"/>
</dbReference>
<dbReference type="PANTHER" id="PTHR10492">
    <property type="match status" value="1"/>
</dbReference>
<sequence length="1133" mass="128723">MTAYEQYGAEQIQNVAIVIKSTPALGRKYDAPSCPEISAMVMENSTDGGFSPHDIVISDRNRGHRYVNSLNPSYMPLHYVLMFPYGEDGWRLGIPSTNGQKDITARAYSAYMVMVRNNYYVQHYNRLFQQYVVDSYILIEAQRLLFLKNNQKTLRAEMHDIGKIRFGMGWGKSRSNRQKSRPSVILQWWPQPSLFITMTCNPAWPEIIQALPPGQSATDRPDITSRVFHIKMQDFLKSVIASRCFSEVSAHFATVEFQKRGLPHIHIVIILAPNDRPMTSSDFDNFVSAEIPNASTHPGLHQTVVRCMMHGPCSQKCLIQHPQTRRTICSKHYPKAFREETTLNDDGYPQYRRRDNGRTHTYTRSNFTADNRHVVPYSTTLIFVKIKYLCKYVTKGSDRSTFGLANQNEDVNEIEDFQNARYIGPCEAIWRILKYQVHLHTPPVSRLDLHLPEEQMVRFREDSSREELRQAAEVALTGTRLLAFFTLCSTDTNASQLTYGDVPTRYTWQPKTRNWQARTNPPVKNIVSRIYTANIRNMELYCLRLLLIKVQGPKSNPRALWDKYKDRMSDDYFFAFRRQYNYSNEQELSESDMEIVYRRTLGYINNTLESSQSGLVRFPSLPQEYLHFFEGIDQTDTLIQMEALSFNADQELNYHDEHVQLMNDGQQASYNAIVRAIDDSAHDSANGSRLFFVNGAGGTGKSMLFKILLSYVRGQGKIALPVASSGIAAILLPGGRTAHSRFKIPIQRDPEMNCNVSLNTALAKLLQKTTLILWDEAVMSSKYNFEAVDRCLKDVMGAIDPAMKSRPFGGKVVVFGSNFRQILPVVVNGNRADVVADCISSSYLWSSIQVLQLTENMRIQASGPESIAFAQKLLAIGNGQPPYNAHVPVDSSWLLDAEDIKGMIDKVYPQLQTSTDPMIFNGRAILTTKNSEVDFINNQAANLFPGEIHTYESCDSIQDDGNPDSDTNATDYPVEYLNSLHISGMPNHILELKLGMPLTIMRNIDVNNGLCNGTKVYVTRLLRHSIAVRQFNEGSECLLPRICLINEDEQFPFKLRRRQFPVRPAFAMTIHKAQGQTLSKVGIYLNEPVFTHGQLYVAFSRATHPHHLHVAIPIDKTSSNQATRNVVFPEVLL</sequence>
<dbReference type="Pfam" id="PF21530">
    <property type="entry name" value="Pif1_2B_dom"/>
    <property type="match status" value="1"/>
</dbReference>
<name>A0A168PTR6_ABSGL</name>
<evidence type="ECO:0000259" key="3">
    <source>
        <dbReference type="Pfam" id="PF14214"/>
    </source>
</evidence>
<dbReference type="Pfam" id="PF05970">
    <property type="entry name" value="PIF1"/>
    <property type="match status" value="1"/>
</dbReference>
<keyword evidence="1" id="KW-0233">DNA recombination</keyword>
<keyword evidence="1" id="KW-0547">Nucleotide-binding</keyword>
<gene>
    <name evidence="5" type="primary">ABSGL_08781.1 scaffold 10439</name>
</gene>
<proteinExistence type="inferred from homology"/>
<dbReference type="GO" id="GO:0043139">
    <property type="term" value="F:5'-3' DNA helicase activity"/>
    <property type="evidence" value="ECO:0007669"/>
    <property type="project" value="UniProtKB-EC"/>
</dbReference>
<dbReference type="GO" id="GO:0006310">
    <property type="term" value="P:DNA recombination"/>
    <property type="evidence" value="ECO:0007669"/>
    <property type="project" value="UniProtKB-KW"/>
</dbReference>
<evidence type="ECO:0000313" key="5">
    <source>
        <dbReference type="EMBL" id="SAM02964.1"/>
    </source>
</evidence>
<comment type="catalytic activity">
    <reaction evidence="1">
        <text>ATP + H2O = ADP + phosphate + H(+)</text>
        <dbReference type="Rhea" id="RHEA:13065"/>
        <dbReference type="ChEBI" id="CHEBI:15377"/>
        <dbReference type="ChEBI" id="CHEBI:15378"/>
        <dbReference type="ChEBI" id="CHEBI:30616"/>
        <dbReference type="ChEBI" id="CHEBI:43474"/>
        <dbReference type="ChEBI" id="CHEBI:456216"/>
        <dbReference type="EC" id="5.6.2.3"/>
    </reaction>
</comment>
<keyword evidence="1" id="KW-0347">Helicase</keyword>
<feature type="domain" description="Helitron helicase-like" evidence="3">
    <location>
        <begin position="186"/>
        <end position="269"/>
    </location>
</feature>
<evidence type="ECO:0000259" key="2">
    <source>
        <dbReference type="Pfam" id="PF05970"/>
    </source>
</evidence>
<comment type="cofactor">
    <cofactor evidence="1">
        <name>Mg(2+)</name>
        <dbReference type="ChEBI" id="CHEBI:18420"/>
    </cofactor>
</comment>
<reference evidence="5" key="1">
    <citation type="submission" date="2016-04" db="EMBL/GenBank/DDBJ databases">
        <authorList>
            <person name="Evans L.H."/>
            <person name="Alamgir A."/>
            <person name="Owens N."/>
            <person name="Weber N.D."/>
            <person name="Virtaneva K."/>
            <person name="Barbian K."/>
            <person name="Babar A."/>
            <person name="Rosenke K."/>
        </authorList>
    </citation>
    <scope>NUCLEOTIDE SEQUENCE [LARGE SCALE GENOMIC DNA]</scope>
    <source>
        <strain evidence="5">CBS 101.48</strain>
    </source>
</reference>
<dbReference type="Proteomes" id="UP000078561">
    <property type="component" value="Unassembled WGS sequence"/>
</dbReference>
<dbReference type="OMA" id="DREWINA"/>
<evidence type="ECO:0000256" key="1">
    <source>
        <dbReference type="RuleBase" id="RU363044"/>
    </source>
</evidence>
<evidence type="ECO:0000313" key="6">
    <source>
        <dbReference type="Proteomes" id="UP000078561"/>
    </source>
</evidence>
<dbReference type="InParanoid" id="A0A168PTR6"/>
<dbReference type="PANTHER" id="PTHR10492:SF57">
    <property type="entry name" value="ATP-DEPENDENT DNA HELICASE"/>
    <property type="match status" value="1"/>
</dbReference>
<organism evidence="5">
    <name type="scientific">Absidia glauca</name>
    <name type="common">Pin mould</name>
    <dbReference type="NCBI Taxonomy" id="4829"/>
    <lineage>
        <taxon>Eukaryota</taxon>
        <taxon>Fungi</taxon>
        <taxon>Fungi incertae sedis</taxon>
        <taxon>Mucoromycota</taxon>
        <taxon>Mucoromycotina</taxon>
        <taxon>Mucoromycetes</taxon>
        <taxon>Mucorales</taxon>
        <taxon>Cunninghamellaceae</taxon>
        <taxon>Absidia</taxon>
    </lineage>
</organism>
<feature type="domain" description="DNA helicase Pif1-like DEAD-box helicase" evidence="2">
    <location>
        <begin position="664"/>
        <end position="880"/>
    </location>
</feature>
<keyword evidence="6" id="KW-1185">Reference proteome</keyword>
<dbReference type="FunFam" id="3.40.50.300:FF:002884">
    <property type="entry name" value="ATP-dependent DNA helicase"/>
    <property type="match status" value="1"/>
</dbReference>